<comment type="caution">
    <text evidence="1">The sequence shown here is derived from an EMBL/GenBank/DDBJ whole genome shotgun (WGS) entry which is preliminary data.</text>
</comment>
<organism evidence="1 2">
    <name type="scientific">Sphingobacterium puteale</name>
    <dbReference type="NCBI Taxonomy" id="2420510"/>
    <lineage>
        <taxon>Bacteria</taxon>
        <taxon>Pseudomonadati</taxon>
        <taxon>Bacteroidota</taxon>
        <taxon>Sphingobacteriia</taxon>
        <taxon>Sphingobacteriales</taxon>
        <taxon>Sphingobacteriaceae</taxon>
        <taxon>Sphingobacterium</taxon>
    </lineage>
</organism>
<protein>
    <submittedName>
        <fullName evidence="1">Uncharacterized protein</fullName>
    </submittedName>
</protein>
<name>A0A420VRB1_9SPHI</name>
<dbReference type="Proteomes" id="UP000282423">
    <property type="component" value="Unassembled WGS sequence"/>
</dbReference>
<keyword evidence="2" id="KW-1185">Reference proteome</keyword>
<proteinExistence type="predicted"/>
<gene>
    <name evidence="1" type="ORF">D7322_24815</name>
</gene>
<accession>A0A420VRB1</accession>
<reference evidence="1 2" key="1">
    <citation type="submission" date="2018-10" db="EMBL/GenBank/DDBJ databases">
        <title>Sphingobacterium sp. M05W1-28.</title>
        <authorList>
            <person name="Cai H."/>
        </authorList>
    </citation>
    <scope>NUCLEOTIDE SEQUENCE [LARGE SCALE GENOMIC DNA]</scope>
    <source>
        <strain evidence="1 2">M05W1-28</strain>
    </source>
</reference>
<dbReference type="AlphaFoldDB" id="A0A420VRB1"/>
<evidence type="ECO:0000313" key="2">
    <source>
        <dbReference type="Proteomes" id="UP000282423"/>
    </source>
</evidence>
<dbReference type="EMBL" id="RBWS01000025">
    <property type="protein sequence ID" value="RKO68834.1"/>
    <property type="molecule type" value="Genomic_DNA"/>
</dbReference>
<sequence length="63" mass="7492">MVLRFQLLILVYFFVKKGHISAMHYPRNSLGREIRSFILSAPHRKYRIVAIVDDNPHRIKILC</sequence>
<evidence type="ECO:0000313" key="1">
    <source>
        <dbReference type="EMBL" id="RKO68834.1"/>
    </source>
</evidence>